<keyword evidence="1" id="KW-1185">Reference proteome</keyword>
<protein>
    <submittedName>
        <fullName evidence="2">Uncharacterized protein LOC105432404 isoform X1</fullName>
    </submittedName>
</protein>
<dbReference type="Proteomes" id="UP000504615">
    <property type="component" value="Unplaced"/>
</dbReference>
<dbReference type="PROSITE" id="PS51257">
    <property type="entry name" value="PROKAR_LIPOPROTEIN"/>
    <property type="match status" value="1"/>
</dbReference>
<gene>
    <name evidence="2" type="primary">LOC105432404</name>
</gene>
<dbReference type="AlphaFoldDB" id="A0A8N1S9Q3"/>
<name>A0A8N1S9Q3_9HYME</name>
<reference evidence="2" key="1">
    <citation type="submission" date="2025-08" db="UniProtKB">
        <authorList>
            <consortium name="RefSeq"/>
        </authorList>
    </citation>
    <scope>IDENTIFICATION</scope>
</reference>
<dbReference type="RefSeq" id="XP_025075476.1">
    <property type="nucleotide sequence ID" value="XM_025219691.1"/>
</dbReference>
<evidence type="ECO:0000313" key="1">
    <source>
        <dbReference type="Proteomes" id="UP000504615"/>
    </source>
</evidence>
<proteinExistence type="predicted"/>
<organism evidence="1 2">
    <name type="scientific">Pogonomyrmex barbatus</name>
    <name type="common">red harvester ant</name>
    <dbReference type="NCBI Taxonomy" id="144034"/>
    <lineage>
        <taxon>Eukaryota</taxon>
        <taxon>Metazoa</taxon>
        <taxon>Ecdysozoa</taxon>
        <taxon>Arthropoda</taxon>
        <taxon>Hexapoda</taxon>
        <taxon>Insecta</taxon>
        <taxon>Pterygota</taxon>
        <taxon>Neoptera</taxon>
        <taxon>Endopterygota</taxon>
        <taxon>Hymenoptera</taxon>
        <taxon>Apocrita</taxon>
        <taxon>Aculeata</taxon>
        <taxon>Formicoidea</taxon>
        <taxon>Formicidae</taxon>
        <taxon>Myrmicinae</taxon>
        <taxon>Pogonomyrmex</taxon>
    </lineage>
</organism>
<sequence>MRRLERWLYAASGTRRDAELTERLFHGPLLSSGCVAWRCVVSTENELSIHFRFDEMKKRMKIGKSANSTALWPIAPVSKRPEVPTSNIECALQLASRRRRRRLSSRRLSSRCIISDRNRVFL</sequence>
<evidence type="ECO:0000313" key="2">
    <source>
        <dbReference type="RefSeq" id="XP_025075476.1"/>
    </source>
</evidence>
<accession>A0A8N1S9Q3</accession>
<dbReference type="GeneID" id="105432404"/>